<dbReference type="PRINTS" id="PR00081">
    <property type="entry name" value="GDHRDH"/>
</dbReference>
<gene>
    <name evidence="1" type="ORF">PACLA_8A004984</name>
</gene>
<comment type="caution">
    <text evidence="1">The sequence shown here is derived from an EMBL/GenBank/DDBJ whole genome shotgun (WGS) entry which is preliminary data.</text>
</comment>
<dbReference type="PANTHER" id="PTHR44279:SF2">
    <property type="entry name" value="HYDROXYSTEROID (11-BETA) DEHYDROGENASE 1-LIKE B-RELATED"/>
    <property type="match status" value="1"/>
</dbReference>
<dbReference type="PANTHER" id="PTHR44279">
    <property type="entry name" value="HYDROXYSTEROID (11-BETA) DEHYDROGENASE 1-LIKE B-RELATED"/>
    <property type="match status" value="1"/>
</dbReference>
<proteinExistence type="predicted"/>
<keyword evidence="2" id="KW-1185">Reference proteome</keyword>
<dbReference type="Gene3D" id="3.40.50.720">
    <property type="entry name" value="NAD(P)-binding Rossmann-like Domain"/>
    <property type="match status" value="1"/>
</dbReference>
<dbReference type="AlphaFoldDB" id="A0A6S7H9L3"/>
<dbReference type="GO" id="GO:0016491">
    <property type="term" value="F:oxidoreductase activity"/>
    <property type="evidence" value="ECO:0007669"/>
    <property type="project" value="TreeGrafter"/>
</dbReference>
<evidence type="ECO:0000313" key="2">
    <source>
        <dbReference type="Proteomes" id="UP001152795"/>
    </source>
</evidence>
<reference evidence="1" key="1">
    <citation type="submission" date="2020-04" db="EMBL/GenBank/DDBJ databases">
        <authorList>
            <person name="Alioto T."/>
            <person name="Alioto T."/>
            <person name="Gomez Garrido J."/>
        </authorList>
    </citation>
    <scope>NUCLEOTIDE SEQUENCE</scope>
    <source>
        <strain evidence="1">A484AB</strain>
    </source>
</reference>
<organism evidence="1 2">
    <name type="scientific">Paramuricea clavata</name>
    <name type="common">Red gorgonian</name>
    <name type="synonym">Violescent sea-whip</name>
    <dbReference type="NCBI Taxonomy" id="317549"/>
    <lineage>
        <taxon>Eukaryota</taxon>
        <taxon>Metazoa</taxon>
        <taxon>Cnidaria</taxon>
        <taxon>Anthozoa</taxon>
        <taxon>Octocorallia</taxon>
        <taxon>Malacalcyonacea</taxon>
        <taxon>Plexauridae</taxon>
        <taxon>Paramuricea</taxon>
    </lineage>
</organism>
<protein>
    <submittedName>
        <fullName evidence="1">Uncharacterized protein</fullName>
    </submittedName>
</protein>
<dbReference type="OrthoDB" id="1933717at2759"/>
<accession>A0A6S7H9L3</accession>
<evidence type="ECO:0000313" key="1">
    <source>
        <dbReference type="EMBL" id="CAB3992601.1"/>
    </source>
</evidence>
<dbReference type="SUPFAM" id="SSF51735">
    <property type="entry name" value="NAD(P)-binding Rossmann-fold domains"/>
    <property type="match status" value="1"/>
</dbReference>
<sequence>MLKPGWKFASFVVAVLAWRWFTKRASISETFRGKNVVICGGSTGIGEQIAYRFCEQGANVLVVARREWALRSVVENCSRLGAASASYIIADLQGGGIGNGHLLEESLKRFQNIDVLVLNHVLYEVKRWQADRNFNDVAKAFDTNVLSYIHLTTLFLPSLQTSRGRLLVTSSGLGVITYPYFALYCSNKHALHGFFNALRQDLALEKNEMSITLSVLGAVATDNALKVSSGNPVAGSSGWTRLSSDDASRAVVEASLHRERQIYFPNSLKLHEFASTHFPDFTERVIRYVYGLHV</sequence>
<name>A0A6S7H9L3_PARCT</name>
<dbReference type="Proteomes" id="UP001152795">
    <property type="component" value="Unassembled WGS sequence"/>
</dbReference>
<dbReference type="InterPro" id="IPR002347">
    <property type="entry name" value="SDR_fam"/>
</dbReference>
<dbReference type="Pfam" id="PF00106">
    <property type="entry name" value="adh_short"/>
    <property type="match status" value="1"/>
</dbReference>
<dbReference type="EMBL" id="CACRXK020002084">
    <property type="protein sequence ID" value="CAB3992601.1"/>
    <property type="molecule type" value="Genomic_DNA"/>
</dbReference>
<dbReference type="InterPro" id="IPR051253">
    <property type="entry name" value="11-beta-HSD"/>
</dbReference>
<dbReference type="InterPro" id="IPR036291">
    <property type="entry name" value="NAD(P)-bd_dom_sf"/>
</dbReference>